<keyword evidence="1" id="KW-0808">Transferase</keyword>
<gene>
    <name evidence="1" type="ORF">B0I27_103141</name>
</gene>
<organism evidence="1 2">
    <name type="scientific">Arcticibacter pallidicorallinus</name>
    <dbReference type="NCBI Taxonomy" id="1259464"/>
    <lineage>
        <taxon>Bacteria</taxon>
        <taxon>Pseudomonadati</taxon>
        <taxon>Bacteroidota</taxon>
        <taxon>Sphingobacteriia</taxon>
        <taxon>Sphingobacteriales</taxon>
        <taxon>Sphingobacteriaceae</taxon>
        <taxon>Arcticibacter</taxon>
    </lineage>
</organism>
<dbReference type="EMBL" id="PVTH01000003">
    <property type="protein sequence ID" value="PRY53671.1"/>
    <property type="molecule type" value="Genomic_DNA"/>
</dbReference>
<dbReference type="Gene3D" id="3.40.630.30">
    <property type="match status" value="1"/>
</dbReference>
<evidence type="ECO:0000313" key="2">
    <source>
        <dbReference type="Proteomes" id="UP000238034"/>
    </source>
</evidence>
<proteinExistence type="predicted"/>
<dbReference type="Proteomes" id="UP000238034">
    <property type="component" value="Unassembled WGS sequence"/>
</dbReference>
<comment type="caution">
    <text evidence="1">The sequence shown here is derived from an EMBL/GenBank/DDBJ whole genome shotgun (WGS) entry which is preliminary data.</text>
</comment>
<reference evidence="1 2" key="1">
    <citation type="submission" date="2018-03" db="EMBL/GenBank/DDBJ databases">
        <title>Genomic Encyclopedia of Type Strains, Phase III (KMG-III): the genomes of soil and plant-associated and newly described type strains.</title>
        <authorList>
            <person name="Whitman W."/>
        </authorList>
    </citation>
    <scope>NUCLEOTIDE SEQUENCE [LARGE SCALE GENOMIC DNA]</scope>
    <source>
        <strain evidence="1 2">CGMCC 1.9313</strain>
    </source>
</reference>
<evidence type="ECO:0000313" key="1">
    <source>
        <dbReference type="EMBL" id="PRY53671.1"/>
    </source>
</evidence>
<accession>A0A2T0U6Y0</accession>
<dbReference type="OrthoDB" id="9808687at2"/>
<sequence length="313" mass="36311">MYKIVRYSAEFESEWNSFLAIAKNSVFLFNRSFLEYHSDRFVDHSVIVQKKNKIVALFPANESGREIVSHGGLTFGGLIMHSDLRALDTLEIFRELLRYYREKSFESIIYKVKPNIFNVLPSEEDLYALTINQAVLIRRDLSSVIDLNRRPRFSESKRQAVKKCEKENIEINESHDYTEYWNLLVDVLAKFSTRPTHTVSEIGMLVKLFPGNIRLFEARKQGTLLAGLVIFDYGDVVHTQYMANSESGRVIGALDYLNHFLITNVFNHKRYYSFGISTERMGSYLNAGLIQQKEMMGARGVVHDFYKIELKND</sequence>
<keyword evidence="2" id="KW-1185">Reference proteome</keyword>
<protein>
    <submittedName>
        <fullName evidence="1">Acetyltransferase (GNAT) family protein</fullName>
    </submittedName>
</protein>
<dbReference type="InterPro" id="IPR016181">
    <property type="entry name" value="Acyl_CoA_acyltransferase"/>
</dbReference>
<dbReference type="AlphaFoldDB" id="A0A2T0U6Y0"/>
<dbReference type="GO" id="GO:0016740">
    <property type="term" value="F:transferase activity"/>
    <property type="evidence" value="ECO:0007669"/>
    <property type="project" value="UniProtKB-KW"/>
</dbReference>
<name>A0A2T0U6Y0_9SPHI</name>
<dbReference type="SUPFAM" id="SSF55729">
    <property type="entry name" value="Acyl-CoA N-acyltransferases (Nat)"/>
    <property type="match status" value="1"/>
</dbReference>
<dbReference type="RefSeq" id="WP_106292272.1">
    <property type="nucleotide sequence ID" value="NZ_PVTH01000003.1"/>
</dbReference>